<dbReference type="AlphaFoldDB" id="A0A412AVP6"/>
<gene>
    <name evidence="2" type="ORF">DWY99_10645</name>
</gene>
<name>A0A412AVP6_9FIRM</name>
<dbReference type="InterPro" id="IPR029002">
    <property type="entry name" value="PLPC/GPLD1"/>
</dbReference>
<sequence length="294" mass="33596">MPAAISHYLLARRVLDDPAFDKSRSFSQNAFLWGAQGPDFFFTHRFFPWQKGKSLKKIGERLHQTPPSSIFDFAQEYENGERGNDISLSYVLGFLCHYALDSAAHPFVNYSAEMLHELVKPSTAETCHHEVESNLDVVLLRYERAELPTDFSLKRAVPKDEGVKQEMASFYQSLLSRLYGMQVSQEAVAQAVEDCRTAFGWMTDRTTLKKKILLRVEKGKLPTLSCHVRSMTEETDFDYSNVLHREWQWPMETGELRTESYLDLYEQAVELAKALIAGFLSGASMGALTENRPF</sequence>
<evidence type="ECO:0000313" key="3">
    <source>
        <dbReference type="Proteomes" id="UP000284751"/>
    </source>
</evidence>
<dbReference type="EMBL" id="QRTC01000046">
    <property type="protein sequence ID" value="RGQ37510.1"/>
    <property type="molecule type" value="Genomic_DNA"/>
</dbReference>
<dbReference type="Proteomes" id="UP000284751">
    <property type="component" value="Unassembled WGS sequence"/>
</dbReference>
<comment type="caution">
    <text evidence="2">The sequence shown here is derived from an EMBL/GenBank/DDBJ whole genome shotgun (WGS) entry which is preliminary data.</text>
</comment>
<dbReference type="Pfam" id="PF00882">
    <property type="entry name" value="Zn_dep_PLPC"/>
    <property type="match status" value="1"/>
</dbReference>
<reference evidence="2 3" key="1">
    <citation type="submission" date="2018-08" db="EMBL/GenBank/DDBJ databases">
        <title>A genome reference for cultivated species of the human gut microbiota.</title>
        <authorList>
            <person name="Zou Y."/>
            <person name="Xue W."/>
            <person name="Luo G."/>
        </authorList>
    </citation>
    <scope>NUCLEOTIDE SEQUENCE [LARGE SCALE GENOMIC DNA]</scope>
    <source>
        <strain evidence="2 3">AF28-26</strain>
    </source>
</reference>
<proteinExistence type="predicted"/>
<feature type="domain" description="Phospholipase C/D" evidence="1">
    <location>
        <begin position="6"/>
        <end position="154"/>
    </location>
</feature>
<evidence type="ECO:0000313" key="2">
    <source>
        <dbReference type="EMBL" id="RGQ37510.1"/>
    </source>
</evidence>
<organism evidence="2 3">
    <name type="scientific">[Clostridium] leptum</name>
    <dbReference type="NCBI Taxonomy" id="1535"/>
    <lineage>
        <taxon>Bacteria</taxon>
        <taxon>Bacillati</taxon>
        <taxon>Bacillota</taxon>
        <taxon>Clostridia</taxon>
        <taxon>Eubacteriales</taxon>
        <taxon>Oscillospiraceae</taxon>
        <taxon>Oscillospiraceae incertae sedis</taxon>
    </lineage>
</organism>
<protein>
    <recommendedName>
        <fullName evidence="1">Phospholipase C/D domain-containing protein</fullName>
    </recommendedName>
</protein>
<accession>A0A412AVP6</accession>
<evidence type="ECO:0000259" key="1">
    <source>
        <dbReference type="Pfam" id="PF00882"/>
    </source>
</evidence>